<evidence type="ECO:0000256" key="2">
    <source>
        <dbReference type="ARBA" id="ARBA00006484"/>
    </source>
</evidence>
<dbReference type="UniPathway" id="UPA00094"/>
<dbReference type="GO" id="GO:0051287">
    <property type="term" value="F:NAD binding"/>
    <property type="evidence" value="ECO:0007669"/>
    <property type="project" value="UniProtKB-UniRule"/>
</dbReference>
<comment type="subunit">
    <text evidence="9">Homotetramer.</text>
</comment>
<dbReference type="GO" id="GO:0004316">
    <property type="term" value="F:3-oxoacyl-[acyl-carrier-protein] reductase (NADPH) activity"/>
    <property type="evidence" value="ECO:0007669"/>
    <property type="project" value="UniProtKB-UniRule"/>
</dbReference>
<dbReference type="EC" id="1.1.1.100" evidence="3 9"/>
<dbReference type="Gene3D" id="3.40.50.720">
    <property type="entry name" value="NAD(P)-binding Rossmann-like Domain"/>
    <property type="match status" value="1"/>
</dbReference>
<organism evidence="11 12">
    <name type="scientific">Gloeobacter kilaueensis (strain ATCC BAA-2537 / CCAP 1431/1 / ULC 316 / JS1)</name>
    <dbReference type="NCBI Taxonomy" id="1183438"/>
    <lineage>
        <taxon>Bacteria</taxon>
        <taxon>Bacillati</taxon>
        <taxon>Cyanobacteriota</taxon>
        <taxon>Cyanophyceae</taxon>
        <taxon>Gloeobacterales</taxon>
        <taxon>Gloeobacteraceae</taxon>
        <taxon>Gloeobacter</taxon>
    </lineage>
</organism>
<dbReference type="RefSeq" id="WP_023173939.1">
    <property type="nucleotide sequence ID" value="NC_022600.1"/>
</dbReference>
<dbReference type="OrthoDB" id="560660at2"/>
<dbReference type="eggNOG" id="COG1028">
    <property type="taxonomic scope" value="Bacteria"/>
</dbReference>
<comment type="catalytic activity">
    <reaction evidence="6 9">
        <text>a (3R)-hydroxyacyl-[ACP] + NADP(+) = a 3-oxoacyl-[ACP] + NADPH + H(+)</text>
        <dbReference type="Rhea" id="RHEA:17397"/>
        <dbReference type="Rhea" id="RHEA-COMP:9916"/>
        <dbReference type="Rhea" id="RHEA-COMP:9945"/>
        <dbReference type="ChEBI" id="CHEBI:15378"/>
        <dbReference type="ChEBI" id="CHEBI:57783"/>
        <dbReference type="ChEBI" id="CHEBI:58349"/>
        <dbReference type="ChEBI" id="CHEBI:78776"/>
        <dbReference type="ChEBI" id="CHEBI:78827"/>
        <dbReference type="EC" id="1.1.1.100"/>
    </reaction>
</comment>
<evidence type="ECO:0000256" key="7">
    <source>
        <dbReference type="PIRSR" id="PIRSR611284-1"/>
    </source>
</evidence>
<evidence type="ECO:0000259" key="10">
    <source>
        <dbReference type="SMART" id="SM00822"/>
    </source>
</evidence>
<keyword evidence="9" id="KW-0443">Lipid metabolism</keyword>
<feature type="domain" description="Ketoreductase" evidence="10">
    <location>
        <begin position="8"/>
        <end position="188"/>
    </location>
</feature>
<dbReference type="Proteomes" id="UP000017396">
    <property type="component" value="Chromosome"/>
</dbReference>
<feature type="binding site" evidence="8">
    <location>
        <begin position="157"/>
        <end position="161"/>
    </location>
    <ligand>
        <name>NADP(+)</name>
        <dbReference type="ChEBI" id="CHEBI:58349"/>
    </ligand>
</feature>
<evidence type="ECO:0000313" key="11">
    <source>
        <dbReference type="EMBL" id="AGY58753.1"/>
    </source>
</evidence>
<feature type="active site" description="Proton acceptor" evidence="7">
    <location>
        <position position="157"/>
    </location>
</feature>
<dbReference type="PRINTS" id="PR00080">
    <property type="entry name" value="SDRFAMILY"/>
</dbReference>
<evidence type="ECO:0000313" key="12">
    <source>
        <dbReference type="Proteomes" id="UP000017396"/>
    </source>
</evidence>
<proteinExistence type="inferred from homology"/>
<dbReference type="NCBIfam" id="TIGR01830">
    <property type="entry name" value="3oxo_ACP_reduc"/>
    <property type="match status" value="1"/>
</dbReference>
<dbReference type="SUPFAM" id="SSF51735">
    <property type="entry name" value="NAD(P)-binding Rossmann-fold domains"/>
    <property type="match status" value="1"/>
</dbReference>
<comment type="pathway">
    <text evidence="1 9">Lipid metabolism; fatty acid biosynthesis.</text>
</comment>
<gene>
    <name evidence="11" type="primary">fabG</name>
    <name evidence="11" type="ORF">GKIL_2507</name>
</gene>
<keyword evidence="5 9" id="KW-0560">Oxidoreductase</keyword>
<feature type="binding site" evidence="8">
    <location>
        <position position="92"/>
    </location>
    <ligand>
        <name>NADP(+)</name>
        <dbReference type="ChEBI" id="CHEBI:58349"/>
    </ligand>
</feature>
<feature type="binding site" evidence="8">
    <location>
        <begin position="14"/>
        <end position="17"/>
    </location>
    <ligand>
        <name>NADP(+)</name>
        <dbReference type="ChEBI" id="CHEBI:58349"/>
    </ligand>
</feature>
<keyword evidence="9" id="KW-0444">Lipid biosynthesis</keyword>
<dbReference type="InterPro" id="IPR020904">
    <property type="entry name" value="Sc_DH/Rdtase_CS"/>
</dbReference>
<dbReference type="HOGENOM" id="CLU_010194_1_3_3"/>
<dbReference type="InterPro" id="IPR050259">
    <property type="entry name" value="SDR"/>
</dbReference>
<keyword evidence="4 8" id="KW-0521">NADP</keyword>
<dbReference type="EMBL" id="CP003587">
    <property type="protein sequence ID" value="AGY58753.1"/>
    <property type="molecule type" value="Genomic_DNA"/>
</dbReference>
<dbReference type="Pfam" id="PF13561">
    <property type="entry name" value="adh_short_C2"/>
    <property type="match status" value="1"/>
</dbReference>
<protein>
    <recommendedName>
        <fullName evidence="3 9">3-oxoacyl-[acyl-carrier-protein] reductase</fullName>
        <ecNumber evidence="3 9">1.1.1.100</ecNumber>
    </recommendedName>
</protein>
<sequence>MSGLLTAKVALITGAGRGIGRACALALAAEGAAVAVNYSRSAEAAQQVVEAIKSTGGEAVALQADVGKAAEVDGLFAALAARYGRLDVLVNNAGITRDGLMLRMSLDDWQQVVDLNLTGVFLCIKAASKVMLKQRSGRVINISSTSGVAGNAGQANYSAAKAGVLGLTRAAARELGSRGITVNAVAPGFIATDMTSALDLEPVIAQVPLRRVGQAEEVAGLVRFLAADPAAAYITGQVIQIDGGLVIA</sequence>
<dbReference type="FunFam" id="3.40.50.720:FF:000115">
    <property type="entry name" value="3-oxoacyl-[acyl-carrier-protein] reductase FabG"/>
    <property type="match status" value="1"/>
</dbReference>
<reference evidence="11 12" key="1">
    <citation type="journal article" date="2013" name="PLoS ONE">
        <title>Cultivation and Complete Genome Sequencing of Gloeobacter kilaueensis sp. nov., from a Lava Cave in Kilauea Caldera, Hawai'i.</title>
        <authorList>
            <person name="Saw J.H."/>
            <person name="Schatz M."/>
            <person name="Brown M.V."/>
            <person name="Kunkel D.D."/>
            <person name="Foster J.S."/>
            <person name="Shick H."/>
            <person name="Christensen S."/>
            <person name="Hou S."/>
            <person name="Wan X."/>
            <person name="Donachie S.P."/>
        </authorList>
    </citation>
    <scope>NUCLEOTIDE SEQUENCE [LARGE SCALE GENOMIC DNA]</scope>
    <source>
        <strain evidence="12">JS</strain>
    </source>
</reference>
<dbReference type="InterPro" id="IPR002347">
    <property type="entry name" value="SDR_fam"/>
</dbReference>
<feature type="binding site" evidence="8">
    <location>
        <position position="190"/>
    </location>
    <ligand>
        <name>NADP(+)</name>
        <dbReference type="ChEBI" id="CHEBI:58349"/>
    </ligand>
</feature>
<dbReference type="InterPro" id="IPR036291">
    <property type="entry name" value="NAD(P)-bd_dom_sf"/>
</dbReference>
<dbReference type="STRING" id="1183438.GKIL_2507"/>
<dbReference type="SMART" id="SM00822">
    <property type="entry name" value="PKS_KR"/>
    <property type="match status" value="1"/>
</dbReference>
<dbReference type="AlphaFoldDB" id="U5QIN6"/>
<evidence type="ECO:0000256" key="4">
    <source>
        <dbReference type="ARBA" id="ARBA00022857"/>
    </source>
</evidence>
<dbReference type="PATRIC" id="fig|1183438.3.peg.2468"/>
<evidence type="ECO:0000256" key="8">
    <source>
        <dbReference type="PIRSR" id="PIRSR611284-2"/>
    </source>
</evidence>
<dbReference type="InterPro" id="IPR057326">
    <property type="entry name" value="KR_dom"/>
</dbReference>
<keyword evidence="9" id="KW-0276">Fatty acid metabolism</keyword>
<keyword evidence="9" id="KW-0275">Fatty acid biosynthesis</keyword>
<comment type="similarity">
    <text evidence="2 9">Belongs to the short-chain dehydrogenases/reductases (SDR) family.</text>
</comment>
<evidence type="ECO:0000256" key="1">
    <source>
        <dbReference type="ARBA" id="ARBA00005194"/>
    </source>
</evidence>
<evidence type="ECO:0000256" key="6">
    <source>
        <dbReference type="ARBA" id="ARBA00048508"/>
    </source>
</evidence>
<dbReference type="PANTHER" id="PTHR42879:SF2">
    <property type="entry name" value="3-OXOACYL-[ACYL-CARRIER-PROTEIN] REDUCTASE FABG"/>
    <property type="match status" value="1"/>
</dbReference>
<keyword evidence="12" id="KW-1185">Reference proteome</keyword>
<name>U5QIN6_GLOK1</name>
<dbReference type="PANTHER" id="PTHR42879">
    <property type="entry name" value="3-OXOACYL-(ACYL-CARRIER-PROTEIN) REDUCTASE"/>
    <property type="match status" value="1"/>
</dbReference>
<evidence type="ECO:0000256" key="3">
    <source>
        <dbReference type="ARBA" id="ARBA00012948"/>
    </source>
</evidence>
<comment type="function">
    <text evidence="9">Catalyzes the NADPH-dependent reduction of beta-ketoacyl-ACP substrates to beta-hydroxyacyl-ACP products, the first reductive step in the elongation cycle of fatty acid biosynthesis.</text>
</comment>
<dbReference type="KEGG" id="glj:GKIL_2507"/>
<dbReference type="GO" id="GO:0006633">
    <property type="term" value="P:fatty acid biosynthetic process"/>
    <property type="evidence" value="ECO:0007669"/>
    <property type="project" value="UniProtKB-UniPathway"/>
</dbReference>
<accession>U5QIN6</accession>
<dbReference type="InterPro" id="IPR011284">
    <property type="entry name" value="3oxo_ACP_reduc"/>
</dbReference>
<dbReference type="NCBIfam" id="NF009466">
    <property type="entry name" value="PRK12826.1-2"/>
    <property type="match status" value="1"/>
</dbReference>
<dbReference type="PRINTS" id="PR00081">
    <property type="entry name" value="GDHRDH"/>
</dbReference>
<dbReference type="PROSITE" id="PS00061">
    <property type="entry name" value="ADH_SHORT"/>
    <property type="match status" value="1"/>
</dbReference>
<evidence type="ECO:0000256" key="5">
    <source>
        <dbReference type="ARBA" id="ARBA00023002"/>
    </source>
</evidence>
<evidence type="ECO:0000256" key="9">
    <source>
        <dbReference type="RuleBase" id="RU366074"/>
    </source>
</evidence>